<evidence type="ECO:0000259" key="3">
    <source>
        <dbReference type="Pfam" id="PF13200"/>
    </source>
</evidence>
<keyword evidence="2" id="KW-0812">Transmembrane</keyword>
<comment type="caution">
    <text evidence="4">The sequence shown here is derived from an EMBL/GenBank/DDBJ whole genome shotgun (WGS) entry which is preliminary data.</text>
</comment>
<evidence type="ECO:0000256" key="2">
    <source>
        <dbReference type="SAM" id="Phobius"/>
    </source>
</evidence>
<accession>A0A926E0X0</accession>
<dbReference type="RefSeq" id="WP_249283630.1">
    <property type="nucleotide sequence ID" value="NZ_JACRST010000026.1"/>
</dbReference>
<sequence>MSDEFKIKRRGSKIYRRNRSKTRSPFAMLGMVALVVVLFIVGWYVYPPVYDLLTGQIPAPSQAEPSQAEPSQSAAEPPAASSEPELPEQSAAPGLTEVRAVYAPADLMRDSARLEELARSASAAGCNAVLFDGKDDTGRVLFRTANEIATAAEAVDPAAVDLEQVSALLARYQMKPAVRLHVYQDHLASAADSDMAVKYNGQELTWLDNYANQGGRPWLNPYSKAAQDYNIALALECAQKGAALVVADSVQFPNTIGKELATYGDTGGKSRAQVLGEFVQRLDQALAGEQSRLAVATPGTVLLGQEGFDYLGEPGAYQCAIAVNIMPSFFAKQPSSSALAPVMNPGDTVTTAVKGINEGGAKALIPYVQAYTDADIPADKNKQYTKEDVQAQIDALAVLGVKEYILYSPQGTYPW</sequence>
<keyword evidence="2" id="KW-0472">Membrane</keyword>
<proteinExistence type="predicted"/>
<organism evidence="4 5">
    <name type="scientific">Ligaoa zhengdingensis</name>
    <dbReference type="NCBI Taxonomy" id="2763658"/>
    <lineage>
        <taxon>Bacteria</taxon>
        <taxon>Bacillati</taxon>
        <taxon>Bacillota</taxon>
        <taxon>Clostridia</taxon>
        <taxon>Eubacteriales</taxon>
        <taxon>Oscillospiraceae</taxon>
        <taxon>Ligaoa</taxon>
    </lineage>
</organism>
<name>A0A926E0X0_9FIRM</name>
<keyword evidence="5" id="KW-1185">Reference proteome</keyword>
<evidence type="ECO:0000313" key="4">
    <source>
        <dbReference type="EMBL" id="MBC8547588.1"/>
    </source>
</evidence>
<feature type="domain" description="DUF4015" evidence="3">
    <location>
        <begin position="100"/>
        <end position="413"/>
    </location>
</feature>
<dbReference type="EMBL" id="JACRST010000026">
    <property type="protein sequence ID" value="MBC8547588.1"/>
    <property type="molecule type" value="Genomic_DNA"/>
</dbReference>
<gene>
    <name evidence="4" type="ORF">H8711_11700</name>
</gene>
<feature type="transmembrane region" description="Helical" evidence="2">
    <location>
        <begin position="26"/>
        <end position="46"/>
    </location>
</feature>
<evidence type="ECO:0000256" key="1">
    <source>
        <dbReference type="SAM" id="MobiDB-lite"/>
    </source>
</evidence>
<dbReference type="AlphaFoldDB" id="A0A926E0X0"/>
<dbReference type="Proteomes" id="UP000653127">
    <property type="component" value="Unassembled WGS sequence"/>
</dbReference>
<keyword evidence="2" id="KW-1133">Transmembrane helix</keyword>
<dbReference type="Pfam" id="PF13200">
    <property type="entry name" value="DUF4015"/>
    <property type="match status" value="1"/>
</dbReference>
<reference evidence="4" key="1">
    <citation type="submission" date="2020-08" db="EMBL/GenBank/DDBJ databases">
        <title>Genome public.</title>
        <authorList>
            <person name="Liu C."/>
            <person name="Sun Q."/>
        </authorList>
    </citation>
    <scope>NUCLEOTIDE SEQUENCE</scope>
    <source>
        <strain evidence="4">NSJ-31</strain>
    </source>
</reference>
<feature type="region of interest" description="Disordered" evidence="1">
    <location>
        <begin position="60"/>
        <end position="93"/>
    </location>
</feature>
<evidence type="ECO:0000313" key="5">
    <source>
        <dbReference type="Proteomes" id="UP000653127"/>
    </source>
</evidence>
<protein>
    <recommendedName>
        <fullName evidence="3">DUF4015 domain-containing protein</fullName>
    </recommendedName>
</protein>
<dbReference type="InterPro" id="IPR025275">
    <property type="entry name" value="DUF4015"/>
</dbReference>